<dbReference type="Proteomes" id="UP000271097">
    <property type="component" value="Unassembled WGS sequence"/>
</dbReference>
<dbReference type="AlphaFoldDB" id="A0A0Q0D149"/>
<dbReference type="GO" id="GO:0003677">
    <property type="term" value="F:DNA binding"/>
    <property type="evidence" value="ECO:0007669"/>
    <property type="project" value="UniProtKB-KW"/>
</dbReference>
<keyword evidence="1" id="KW-0805">Transcription regulation</keyword>
<dbReference type="EMBL" id="LJRQ01000252">
    <property type="protein sequence ID" value="KPZ11119.1"/>
    <property type="molecule type" value="Genomic_DNA"/>
</dbReference>
<evidence type="ECO:0000259" key="4">
    <source>
        <dbReference type="PROSITE" id="PS51118"/>
    </source>
</evidence>
<dbReference type="Proteomes" id="UP000050266">
    <property type="component" value="Unassembled WGS sequence"/>
</dbReference>
<dbReference type="PANTHER" id="PTHR33204">
    <property type="entry name" value="TRANSCRIPTIONAL REGULATOR, MARR FAMILY"/>
    <property type="match status" value="1"/>
</dbReference>
<dbReference type="Pfam" id="PF01638">
    <property type="entry name" value="HxlR"/>
    <property type="match status" value="1"/>
</dbReference>
<dbReference type="PATRIC" id="fig|251720.4.peg.118"/>
<dbReference type="Gene3D" id="1.10.10.10">
    <property type="entry name" value="Winged helix-like DNA-binding domain superfamily/Winged helix DNA-binding domain"/>
    <property type="match status" value="1"/>
</dbReference>
<dbReference type="InterPro" id="IPR036390">
    <property type="entry name" value="WH_DNA-bd_sf"/>
</dbReference>
<accession>A0A0Q0D149</accession>
<evidence type="ECO:0000313" key="6">
    <source>
        <dbReference type="EMBL" id="RMR11000.1"/>
    </source>
</evidence>
<evidence type="ECO:0000313" key="8">
    <source>
        <dbReference type="Proteomes" id="UP000271097"/>
    </source>
</evidence>
<dbReference type="OrthoDB" id="9807069at2"/>
<gene>
    <name evidence="5" type="ORF">ALO41_200228</name>
    <name evidence="6" type="ORF">ALP90_200243</name>
</gene>
<dbReference type="InterPro" id="IPR036388">
    <property type="entry name" value="WH-like_DNA-bd_sf"/>
</dbReference>
<feature type="domain" description="HTH hxlR-type" evidence="4">
    <location>
        <begin position="17"/>
        <end position="116"/>
    </location>
</feature>
<dbReference type="SUPFAM" id="SSF46785">
    <property type="entry name" value="Winged helix' DNA-binding domain"/>
    <property type="match status" value="1"/>
</dbReference>
<dbReference type="RefSeq" id="WP_057432859.1">
    <property type="nucleotide sequence ID" value="NZ_LIHQ01000257.1"/>
</dbReference>
<sequence>MPKTSTQVPHDSGAQRCKVTAMILDRIGDKWTVLVVGTLSHGPTRFNALMRQVGGVSHRMLTLTLRGLERDGLVKRTVYPTVPPQVEYELTTLGRSLIDPLRVLGHWAVENSATVVAAQGVYDKAQETVIAASSKRR</sequence>
<evidence type="ECO:0000256" key="2">
    <source>
        <dbReference type="ARBA" id="ARBA00023125"/>
    </source>
</evidence>
<protein>
    <recommendedName>
        <fullName evidence="4">HTH hxlR-type domain-containing protein</fullName>
    </recommendedName>
</protein>
<comment type="caution">
    <text evidence="5">The sequence shown here is derived from an EMBL/GenBank/DDBJ whole genome shotgun (WGS) entry which is preliminary data.</text>
</comment>
<evidence type="ECO:0000256" key="3">
    <source>
        <dbReference type="ARBA" id="ARBA00023163"/>
    </source>
</evidence>
<keyword evidence="2" id="KW-0238">DNA-binding</keyword>
<dbReference type="PANTHER" id="PTHR33204:SF39">
    <property type="entry name" value="TRANSCRIPTIONAL REGULATORY PROTEIN"/>
    <property type="match status" value="1"/>
</dbReference>
<dbReference type="PROSITE" id="PS51118">
    <property type="entry name" value="HTH_HXLR"/>
    <property type="match status" value="1"/>
</dbReference>
<dbReference type="EMBL" id="RBRS01000385">
    <property type="protein sequence ID" value="RMR11000.1"/>
    <property type="molecule type" value="Genomic_DNA"/>
</dbReference>
<evidence type="ECO:0000313" key="7">
    <source>
        <dbReference type="Proteomes" id="UP000050266"/>
    </source>
</evidence>
<reference evidence="5 7" key="1">
    <citation type="submission" date="2015-09" db="EMBL/GenBank/DDBJ databases">
        <title>Genome announcement of multiple Pseudomonas syringae strains.</title>
        <authorList>
            <person name="Thakur S."/>
            <person name="Wang P.W."/>
            <person name="Gong Y."/>
            <person name="Weir B.S."/>
            <person name="Guttman D.S."/>
        </authorList>
    </citation>
    <scope>NUCLEOTIDE SEQUENCE [LARGE SCALE GENOMIC DNA]</scope>
    <source>
        <strain evidence="5 7">ICMP3962</strain>
    </source>
</reference>
<organism evidence="5 7">
    <name type="scientific">Pseudomonas amygdali pv. ulmi</name>
    <dbReference type="NCBI Taxonomy" id="251720"/>
    <lineage>
        <taxon>Bacteria</taxon>
        <taxon>Pseudomonadati</taxon>
        <taxon>Pseudomonadota</taxon>
        <taxon>Gammaproteobacteria</taxon>
        <taxon>Pseudomonadales</taxon>
        <taxon>Pseudomonadaceae</taxon>
        <taxon>Pseudomonas</taxon>
        <taxon>Pseudomonas amygdali</taxon>
    </lineage>
</organism>
<proteinExistence type="predicted"/>
<name>A0A0Q0D149_PSEA0</name>
<dbReference type="InterPro" id="IPR002577">
    <property type="entry name" value="HTH_HxlR"/>
</dbReference>
<reference evidence="6 8" key="2">
    <citation type="submission" date="2018-08" db="EMBL/GenBank/DDBJ databases">
        <title>Recombination of ecologically and evolutionarily significant loci maintains genetic cohesion in the Pseudomonas syringae species complex.</title>
        <authorList>
            <person name="Dillon M."/>
            <person name="Thakur S."/>
            <person name="Almeida R.N.D."/>
            <person name="Weir B.S."/>
            <person name="Guttman D.S."/>
        </authorList>
    </citation>
    <scope>NUCLEOTIDE SEQUENCE [LARGE SCALE GENOMIC DNA]</scope>
    <source>
        <strain evidence="6 8">ICMP 5931</strain>
    </source>
</reference>
<evidence type="ECO:0000313" key="5">
    <source>
        <dbReference type="EMBL" id="KPZ11119.1"/>
    </source>
</evidence>
<keyword evidence="3" id="KW-0804">Transcription</keyword>
<evidence type="ECO:0000256" key="1">
    <source>
        <dbReference type="ARBA" id="ARBA00023015"/>
    </source>
</evidence>